<comment type="similarity">
    <text evidence="2">In the N-terminal section; belongs to the PMEI family.</text>
</comment>
<evidence type="ECO:0000256" key="8">
    <source>
        <dbReference type="ARBA" id="ARBA00047928"/>
    </source>
</evidence>
<dbReference type="GO" id="GO:0045490">
    <property type="term" value="P:pectin catabolic process"/>
    <property type="evidence" value="ECO:0007669"/>
    <property type="project" value="UniProtKB-UniRule"/>
</dbReference>
<dbReference type="EC" id="3.1.1.11" evidence="4 10"/>
<dbReference type="SMART" id="SM00856">
    <property type="entry name" value="PMEI"/>
    <property type="match status" value="1"/>
</dbReference>
<comment type="caution">
    <text evidence="14">The sequence shown here is derived from an EMBL/GenBank/DDBJ whole genome shotgun (WGS) entry which is preliminary data.</text>
</comment>
<keyword evidence="7" id="KW-0961">Cell wall biogenesis/degradation</keyword>
<dbReference type="InterPro" id="IPR035513">
    <property type="entry name" value="Invertase/methylesterase_inhib"/>
</dbReference>
<evidence type="ECO:0000256" key="4">
    <source>
        <dbReference type="ARBA" id="ARBA00013229"/>
    </source>
</evidence>
<dbReference type="AlphaFoldDB" id="A0A5N6M640"/>
<dbReference type="Gene3D" id="2.160.20.10">
    <property type="entry name" value="Single-stranded right-handed beta-helix, Pectin lyase-like"/>
    <property type="match status" value="1"/>
</dbReference>
<dbReference type="Pfam" id="PF01095">
    <property type="entry name" value="Pectinesterase"/>
    <property type="match status" value="1"/>
</dbReference>
<dbReference type="InterPro" id="IPR000070">
    <property type="entry name" value="Pectinesterase_cat"/>
</dbReference>
<comment type="similarity">
    <text evidence="3">In the C-terminal section; belongs to the pectinesterase family.</text>
</comment>
<dbReference type="NCBIfam" id="TIGR01614">
    <property type="entry name" value="PME_inhib"/>
    <property type="match status" value="1"/>
</dbReference>
<organism evidence="14 15">
    <name type="scientific">Mikania micrantha</name>
    <name type="common">bitter vine</name>
    <dbReference type="NCBI Taxonomy" id="192012"/>
    <lineage>
        <taxon>Eukaryota</taxon>
        <taxon>Viridiplantae</taxon>
        <taxon>Streptophyta</taxon>
        <taxon>Embryophyta</taxon>
        <taxon>Tracheophyta</taxon>
        <taxon>Spermatophyta</taxon>
        <taxon>Magnoliopsida</taxon>
        <taxon>eudicotyledons</taxon>
        <taxon>Gunneridae</taxon>
        <taxon>Pentapetalae</taxon>
        <taxon>asterids</taxon>
        <taxon>campanulids</taxon>
        <taxon>Asterales</taxon>
        <taxon>Asteraceae</taxon>
        <taxon>Asteroideae</taxon>
        <taxon>Heliantheae alliance</taxon>
        <taxon>Eupatorieae</taxon>
        <taxon>Mikania</taxon>
    </lineage>
</organism>
<reference evidence="14 15" key="1">
    <citation type="submission" date="2019-05" db="EMBL/GenBank/DDBJ databases">
        <title>Mikania micrantha, genome provides insights into the molecular mechanism of rapid growth.</title>
        <authorList>
            <person name="Liu B."/>
        </authorList>
    </citation>
    <scope>NUCLEOTIDE SEQUENCE [LARGE SCALE GENOMIC DNA]</scope>
    <source>
        <strain evidence="14">NLD-2019</strain>
        <tissue evidence="14">Leaf</tissue>
    </source>
</reference>
<dbReference type="Gene3D" id="1.20.140.40">
    <property type="entry name" value="Invertase/pectin methylesterase inhibitor family protein"/>
    <property type="match status" value="1"/>
</dbReference>
<dbReference type="GO" id="GO:0004857">
    <property type="term" value="F:enzyme inhibitor activity"/>
    <property type="evidence" value="ECO:0007669"/>
    <property type="project" value="InterPro"/>
</dbReference>
<keyword evidence="6 10" id="KW-0063">Aspartyl esterase</keyword>
<dbReference type="GO" id="GO:0042545">
    <property type="term" value="P:cell wall modification"/>
    <property type="evidence" value="ECO:0007669"/>
    <property type="project" value="UniProtKB-UniRule"/>
</dbReference>
<feature type="transmembrane region" description="Helical" evidence="12">
    <location>
        <begin position="25"/>
        <end position="47"/>
    </location>
</feature>
<keyword evidence="12" id="KW-1133">Transmembrane helix</keyword>
<accession>A0A5N6M640</accession>
<feature type="region of interest" description="Disordered" evidence="11">
    <location>
        <begin position="53"/>
        <end position="91"/>
    </location>
</feature>
<dbReference type="Proteomes" id="UP000326396">
    <property type="component" value="Linkage Group LG7"/>
</dbReference>
<name>A0A5N6M640_9ASTR</name>
<comment type="catalytic activity">
    <reaction evidence="8 10">
        <text>[(1-&gt;4)-alpha-D-galacturonosyl methyl ester](n) + n H2O = [(1-&gt;4)-alpha-D-galacturonosyl](n) + n methanol + n H(+)</text>
        <dbReference type="Rhea" id="RHEA:22380"/>
        <dbReference type="Rhea" id="RHEA-COMP:14570"/>
        <dbReference type="Rhea" id="RHEA-COMP:14573"/>
        <dbReference type="ChEBI" id="CHEBI:15377"/>
        <dbReference type="ChEBI" id="CHEBI:15378"/>
        <dbReference type="ChEBI" id="CHEBI:17790"/>
        <dbReference type="ChEBI" id="CHEBI:140522"/>
        <dbReference type="ChEBI" id="CHEBI:140523"/>
        <dbReference type="EC" id="3.1.1.11"/>
    </reaction>
</comment>
<sequence>MAFQDFDQISERRRIERKQRLKQRIIIGVVVIILLLSGAVAAFLIFLNSSKSDDTDDAGDNTETLDNDKTNNNAGKDTKSSGVPNDKGNNDQNVMEAQKAVHKICQSTDYKETCESRLEKSLSSKLLGLPGPDELMKAAISAASDEFDNAIKQTSAFMKVETAPDNQKPTLDVCKQVFEDAQSDFNHSRTGSPDLGNWLSAVMTYQQTCIDAITEDATRTSIEQALKVTKELTSNSLAIVSSFKTPAPAPAPMAHRRLLTGGSDVPTWMTHETRRLLKADALSLTPNATVAKDGSGDFTTISKALEALPDGYQGRYVIYVKVGVYEENVIVTKKMVNVTMYGDGSQKTIVTGNKNFADGVPTFLTATFAAIGEGFMAQSIGFINTAGPEKHQAVALRVQSDRSIFLNCRMEGYEQTLYVQTHRQFYRGCYIMGTVDFIFGDAAAVFQTCDIMIRKPMENQQNTVTAQGRIDKHETTGIVLQKCKISADSSLAGEKSKIRSYLGRPLKEYSRTIVMESDIDDVIHSDGWLAAEGGFGVETVYYAEYNNIGGGSRVKDRVKWGGYRREFKKEEAVEFTVGRFIQGENWLKSTGVPVRLGCYS</sequence>
<evidence type="ECO:0000256" key="10">
    <source>
        <dbReference type="RuleBase" id="RU000589"/>
    </source>
</evidence>
<evidence type="ECO:0000313" key="14">
    <source>
        <dbReference type="EMBL" id="KAD3068413.1"/>
    </source>
</evidence>
<dbReference type="CDD" id="cd15798">
    <property type="entry name" value="PMEI-like_3"/>
    <property type="match status" value="1"/>
</dbReference>
<feature type="active site" evidence="9">
    <location>
        <position position="436"/>
    </location>
</feature>
<evidence type="ECO:0000256" key="2">
    <source>
        <dbReference type="ARBA" id="ARBA00006027"/>
    </source>
</evidence>
<dbReference type="FunFam" id="2.160.20.10:FF:000001">
    <property type="entry name" value="Pectinesterase"/>
    <property type="match status" value="1"/>
</dbReference>
<protein>
    <recommendedName>
        <fullName evidence="4 10">Pectinesterase</fullName>
        <ecNumber evidence="4 10">3.1.1.11</ecNumber>
    </recommendedName>
</protein>
<evidence type="ECO:0000256" key="5">
    <source>
        <dbReference type="ARBA" id="ARBA00022801"/>
    </source>
</evidence>
<comment type="pathway">
    <text evidence="1 10">Glycan metabolism; pectin degradation; 2-dehydro-3-deoxy-D-gluconate from pectin: step 1/5.</text>
</comment>
<proteinExistence type="inferred from homology"/>
<evidence type="ECO:0000256" key="6">
    <source>
        <dbReference type="ARBA" id="ARBA00023085"/>
    </source>
</evidence>
<dbReference type="PROSITE" id="PS00503">
    <property type="entry name" value="PECTINESTERASE_2"/>
    <property type="match status" value="1"/>
</dbReference>
<keyword evidence="12" id="KW-0812">Transmembrane</keyword>
<dbReference type="InterPro" id="IPR012334">
    <property type="entry name" value="Pectin_lyas_fold"/>
</dbReference>
<evidence type="ECO:0000256" key="3">
    <source>
        <dbReference type="ARBA" id="ARBA00007786"/>
    </source>
</evidence>
<dbReference type="Pfam" id="PF04043">
    <property type="entry name" value="PMEI"/>
    <property type="match status" value="1"/>
</dbReference>
<keyword evidence="12" id="KW-0472">Membrane</keyword>
<evidence type="ECO:0000256" key="9">
    <source>
        <dbReference type="PROSITE-ProRule" id="PRU10040"/>
    </source>
</evidence>
<keyword evidence="15" id="KW-1185">Reference proteome</keyword>
<dbReference type="SUPFAM" id="SSF51126">
    <property type="entry name" value="Pectin lyase-like"/>
    <property type="match status" value="1"/>
</dbReference>
<dbReference type="InterPro" id="IPR006501">
    <property type="entry name" value="Pectinesterase_inhib_dom"/>
</dbReference>
<dbReference type="InterPro" id="IPR033131">
    <property type="entry name" value="Pectinesterase_Asp_AS"/>
</dbReference>
<feature type="compositionally biased region" description="Polar residues" evidence="11">
    <location>
        <begin position="70"/>
        <end position="83"/>
    </location>
</feature>
<dbReference type="SUPFAM" id="SSF101148">
    <property type="entry name" value="Plant invertase/pectin methylesterase inhibitor"/>
    <property type="match status" value="1"/>
</dbReference>
<dbReference type="EMBL" id="SZYD01000017">
    <property type="protein sequence ID" value="KAD3068413.1"/>
    <property type="molecule type" value="Genomic_DNA"/>
</dbReference>
<feature type="domain" description="Pectinesterase inhibitor" evidence="13">
    <location>
        <begin position="96"/>
        <end position="239"/>
    </location>
</feature>
<evidence type="ECO:0000256" key="11">
    <source>
        <dbReference type="SAM" id="MobiDB-lite"/>
    </source>
</evidence>
<dbReference type="PANTHER" id="PTHR31707">
    <property type="entry name" value="PECTINESTERASE"/>
    <property type="match status" value="1"/>
</dbReference>
<evidence type="ECO:0000259" key="13">
    <source>
        <dbReference type="SMART" id="SM00856"/>
    </source>
</evidence>
<evidence type="ECO:0000256" key="1">
    <source>
        <dbReference type="ARBA" id="ARBA00005184"/>
    </source>
</evidence>
<dbReference type="UniPathway" id="UPA00545">
    <property type="reaction ID" value="UER00823"/>
</dbReference>
<evidence type="ECO:0000313" key="15">
    <source>
        <dbReference type="Proteomes" id="UP000326396"/>
    </source>
</evidence>
<dbReference type="GO" id="GO:0030599">
    <property type="term" value="F:pectinesterase activity"/>
    <property type="evidence" value="ECO:0007669"/>
    <property type="project" value="UniProtKB-UniRule"/>
</dbReference>
<evidence type="ECO:0000256" key="7">
    <source>
        <dbReference type="ARBA" id="ARBA00023316"/>
    </source>
</evidence>
<evidence type="ECO:0000256" key="12">
    <source>
        <dbReference type="SAM" id="Phobius"/>
    </source>
</evidence>
<keyword evidence="5 10" id="KW-0378">Hydrolase</keyword>
<dbReference type="InterPro" id="IPR011050">
    <property type="entry name" value="Pectin_lyase_fold/virulence"/>
</dbReference>
<dbReference type="OrthoDB" id="2019149at2759"/>
<feature type="compositionally biased region" description="Acidic residues" evidence="11">
    <location>
        <begin position="54"/>
        <end position="65"/>
    </location>
</feature>
<gene>
    <name evidence="14" type="ORF">E3N88_36293</name>
</gene>